<dbReference type="OMA" id="LPGWNSH"/>
<dbReference type="UniPathway" id="UPA00334">
    <property type="reaction ID" value="UER00455"/>
</dbReference>
<dbReference type="OrthoDB" id="5978656at2759"/>
<dbReference type="PANTHER" id="PTHR14084">
    <property type="entry name" value="KYNURENINASE"/>
    <property type="match status" value="1"/>
</dbReference>
<dbReference type="GO" id="GO:0034354">
    <property type="term" value="P:'de novo' NAD+ biosynthetic process from L-tryptophan"/>
    <property type="evidence" value="ECO:0007669"/>
    <property type="project" value="UniProtKB-UniRule"/>
</dbReference>
<comment type="function">
    <text evidence="4 5">Catalyzes the cleavage of L-kynurenine (L-Kyn) and L-3-hydroxykynurenine (L-3OHKyn) into anthranilic acid (AA) and 3-hydroxyanthranilic acid (3-OHAA), respectively.</text>
</comment>
<reference evidence="6 7" key="2">
    <citation type="journal article" date="2007" name="BMC Biol.">
        <title>A 100%-complete sequence reveals unusually simple genomic features in the hot-spring red alga Cyanidioschyzon merolae.</title>
        <authorList>
            <person name="Nozaki H."/>
            <person name="Takano H."/>
            <person name="Misumi O."/>
            <person name="Terasawa K."/>
            <person name="Matsuzaki M."/>
            <person name="Maruyama S."/>
            <person name="Nishida K."/>
            <person name="Yagisawa F."/>
            <person name="Yoshida Y."/>
            <person name="Fujiwara T."/>
            <person name="Takio S."/>
            <person name="Tamura K."/>
            <person name="Chung S.J."/>
            <person name="Nakamura S."/>
            <person name="Kuroiwa H."/>
            <person name="Tanaka K."/>
            <person name="Sato N."/>
            <person name="Kuroiwa T."/>
        </authorList>
    </citation>
    <scope>NUCLEOTIDE SEQUENCE [LARGE SCALE GENOMIC DNA]</scope>
    <source>
        <strain evidence="6 7">10D</strain>
    </source>
</reference>
<evidence type="ECO:0000256" key="4">
    <source>
        <dbReference type="HAMAP-Rule" id="MF_03017"/>
    </source>
</evidence>
<feature type="modified residue" description="N6-(pyridoxal phosphate)lysine" evidence="4">
    <location>
        <position position="299"/>
    </location>
</feature>
<feature type="binding site" evidence="4">
    <location>
        <position position="332"/>
    </location>
    <ligand>
        <name>pyridoxal 5'-phosphate</name>
        <dbReference type="ChEBI" id="CHEBI:597326"/>
    </ligand>
</feature>
<feature type="binding site" evidence="4">
    <location>
        <position position="276"/>
    </location>
    <ligand>
        <name>pyridoxal 5'-phosphate</name>
        <dbReference type="ChEBI" id="CHEBI:597326"/>
    </ligand>
</feature>
<dbReference type="STRING" id="280699.M1UPV3"/>
<dbReference type="Pfam" id="PF22580">
    <property type="entry name" value="KYNU_C"/>
    <property type="match status" value="1"/>
</dbReference>
<dbReference type="AlphaFoldDB" id="M1UPV3"/>
<dbReference type="Gene3D" id="3.40.640.10">
    <property type="entry name" value="Type I PLP-dependent aspartate aminotransferase-like (Major domain)"/>
    <property type="match status" value="1"/>
</dbReference>
<sequence>MHASVLQQLFAATRESCKTVAELVDEKGAESLDENDVLAVFRQEFYCPGRGPTGTLSSSCPSLELASDAPKNHLRGGICDQHDEKAAVYLCGHSLGLLPKRAYRLVSEHLELWARLGVRGHFEGPDPWYTFDERPLNVGGAEIVGALPHEVVYMNSLTVNLHLMMIAFYRPTAKRHRILIEKHSFPSDRCVVLSQVAYHGYDPATAILEVGAGSEDAGLIDLNQLESVLNEYSDEIALVLLPGVQYLTGQLLPMEELVNIVRKTSKDIKIGFDLAHAVGNVVLKLHEWAPDFACWCCYKYMNGGPGAVAGCFVNEKHTCATDLERLPRLCGWWGLERSCRFETPRALSLPSGAKSFQLSNPPILALAPVVASLEIFRMAGGMQAIRQKSVLLTGYLELLLEQLVKEKVLIITPQDPNSRGCQLSLKLNCSATAKELCERLANEGFICDAREPNILRVAPVPLYNSFSDVHSFVRALVRLTSIP</sequence>
<dbReference type="GO" id="GO:0019441">
    <property type="term" value="P:L-tryptophan catabolic process to kynurenine"/>
    <property type="evidence" value="ECO:0007669"/>
    <property type="project" value="TreeGrafter"/>
</dbReference>
<dbReference type="EC" id="3.7.1.3" evidence="4 5"/>
<comment type="cofactor">
    <cofactor evidence="4 5">
        <name>pyridoxal 5'-phosphate</name>
        <dbReference type="ChEBI" id="CHEBI:597326"/>
    </cofactor>
</comment>
<comment type="subcellular location">
    <subcellularLocation>
        <location evidence="4 5">Cytoplasm</location>
    </subcellularLocation>
</comment>
<feature type="binding site" evidence="4">
    <location>
        <position position="273"/>
    </location>
    <ligand>
        <name>pyridoxal 5'-phosphate</name>
        <dbReference type="ChEBI" id="CHEBI:597326"/>
    </ligand>
</feature>
<dbReference type="GO" id="GO:0005737">
    <property type="term" value="C:cytoplasm"/>
    <property type="evidence" value="ECO:0007669"/>
    <property type="project" value="UniProtKB-SubCell"/>
</dbReference>
<evidence type="ECO:0000256" key="5">
    <source>
        <dbReference type="PIRNR" id="PIRNR038800"/>
    </source>
</evidence>
<dbReference type="InterPro" id="IPR015421">
    <property type="entry name" value="PyrdxlP-dep_Trfase_major"/>
</dbReference>
<organism evidence="6 7">
    <name type="scientific">Cyanidioschyzon merolae (strain NIES-3377 / 10D)</name>
    <name type="common">Unicellular red alga</name>
    <dbReference type="NCBI Taxonomy" id="280699"/>
    <lineage>
        <taxon>Eukaryota</taxon>
        <taxon>Rhodophyta</taxon>
        <taxon>Bangiophyceae</taxon>
        <taxon>Cyanidiales</taxon>
        <taxon>Cyanidiaceae</taxon>
        <taxon>Cyanidioschyzon</taxon>
    </lineage>
</organism>
<dbReference type="GO" id="GO:0030429">
    <property type="term" value="F:kynureninase activity"/>
    <property type="evidence" value="ECO:0007669"/>
    <property type="project" value="UniProtKB-UniRule"/>
</dbReference>
<comment type="catalytic activity">
    <reaction evidence="4 5">
        <text>L-kynurenine + H2O = anthranilate + L-alanine + H(+)</text>
        <dbReference type="Rhea" id="RHEA:16813"/>
        <dbReference type="ChEBI" id="CHEBI:15377"/>
        <dbReference type="ChEBI" id="CHEBI:15378"/>
        <dbReference type="ChEBI" id="CHEBI:16567"/>
        <dbReference type="ChEBI" id="CHEBI:57959"/>
        <dbReference type="ChEBI" id="CHEBI:57972"/>
        <dbReference type="EC" id="3.7.1.3"/>
    </reaction>
</comment>
<feature type="binding site" evidence="4">
    <location>
        <position position="298"/>
    </location>
    <ligand>
        <name>pyridoxal 5'-phosphate</name>
        <dbReference type="ChEBI" id="CHEBI:597326"/>
    </ligand>
</feature>
<dbReference type="HAMAP" id="MF_01970">
    <property type="entry name" value="Kynureninase"/>
    <property type="match status" value="1"/>
</dbReference>
<dbReference type="GeneID" id="16993009"/>
<comment type="pathway">
    <text evidence="4 5">Cofactor biosynthesis; NAD(+) biosynthesis; quinolinate from L-kynurenine: step 2/3.</text>
</comment>
<dbReference type="Proteomes" id="UP000007014">
    <property type="component" value="Chromosome 6"/>
</dbReference>
<evidence type="ECO:0000313" key="7">
    <source>
        <dbReference type="Proteomes" id="UP000007014"/>
    </source>
</evidence>
<comment type="subunit">
    <text evidence="4 5">Homodimer.</text>
</comment>
<feature type="binding site" evidence="4">
    <location>
        <begin position="185"/>
        <end position="188"/>
    </location>
    <ligand>
        <name>pyridoxal 5'-phosphate</name>
        <dbReference type="ChEBI" id="CHEBI:597326"/>
    </ligand>
</feature>
<dbReference type="InterPro" id="IPR015424">
    <property type="entry name" value="PyrdxlP-dep_Trfase"/>
</dbReference>
<keyword evidence="2 4" id="KW-0378">Hydrolase</keyword>
<comment type="similarity">
    <text evidence="4 5">Belongs to the kynureninase family.</text>
</comment>
<dbReference type="EMBL" id="AP006488">
    <property type="protein sequence ID" value="BAM79496.1"/>
    <property type="molecule type" value="Genomic_DNA"/>
</dbReference>
<evidence type="ECO:0000256" key="3">
    <source>
        <dbReference type="ARBA" id="ARBA00022898"/>
    </source>
</evidence>
<evidence type="ECO:0000256" key="1">
    <source>
        <dbReference type="ARBA" id="ARBA00022642"/>
    </source>
</evidence>
<dbReference type="PIRSF" id="PIRSF038800">
    <property type="entry name" value="KYNU"/>
    <property type="match status" value="1"/>
</dbReference>
<comment type="caution">
    <text evidence="4">Lacks conserved residue(s) required for the propagation of feature annotation.</text>
</comment>
<gene>
    <name evidence="4" type="primary">KYNU</name>
    <name evidence="6" type="ORF">CYME_CMF128C</name>
</gene>
<dbReference type="Gramene" id="CMF128CT">
    <property type="protein sequence ID" value="CMF128CT"/>
    <property type="gene ID" value="CMF128C"/>
</dbReference>
<protein>
    <recommendedName>
        <fullName evidence="4 5">Kynureninase</fullName>
        <ecNumber evidence="4 5">3.7.1.3</ecNumber>
    </recommendedName>
    <alternativeName>
        <fullName evidence="4">L-kynurenine hydrolase</fullName>
    </alternativeName>
</protein>
<dbReference type="PANTHER" id="PTHR14084:SF0">
    <property type="entry name" value="KYNURENINASE"/>
    <property type="match status" value="1"/>
</dbReference>
<dbReference type="KEGG" id="cme:CYME_CMF128C"/>
<evidence type="ECO:0000313" key="6">
    <source>
        <dbReference type="EMBL" id="BAM79496.1"/>
    </source>
</evidence>
<feature type="binding site" evidence="4">
    <location>
        <position position="158"/>
    </location>
    <ligand>
        <name>pyridoxal 5'-phosphate</name>
        <dbReference type="ChEBI" id="CHEBI:597326"/>
    </ligand>
</feature>
<keyword evidence="4 5" id="KW-0963">Cytoplasm</keyword>
<keyword evidence="1 4" id="KW-0662">Pyridine nucleotide biosynthesis</keyword>
<dbReference type="RefSeq" id="XP_005535782.1">
    <property type="nucleotide sequence ID" value="XM_005535725.1"/>
</dbReference>
<evidence type="ECO:0000256" key="2">
    <source>
        <dbReference type="ARBA" id="ARBA00022801"/>
    </source>
</evidence>
<dbReference type="InterPro" id="IPR010111">
    <property type="entry name" value="Kynureninase"/>
</dbReference>
<dbReference type="GO" id="GO:0043420">
    <property type="term" value="P:anthranilate metabolic process"/>
    <property type="evidence" value="ECO:0007669"/>
    <property type="project" value="UniProtKB-UniRule"/>
</dbReference>
<feature type="binding site" evidence="4">
    <location>
        <position position="360"/>
    </location>
    <ligand>
        <name>pyridoxal 5'-phosphate</name>
        <dbReference type="ChEBI" id="CHEBI:597326"/>
    </ligand>
</feature>
<dbReference type="SUPFAM" id="SSF53383">
    <property type="entry name" value="PLP-dependent transferases"/>
    <property type="match status" value="1"/>
</dbReference>
<dbReference type="NCBIfam" id="TIGR01814">
    <property type="entry name" value="kynureninase"/>
    <property type="match status" value="1"/>
</dbReference>
<dbReference type="InterPro" id="IPR015422">
    <property type="entry name" value="PyrdxlP-dep_Trfase_small"/>
</dbReference>
<dbReference type="GO" id="GO:0019805">
    <property type="term" value="P:quinolinate biosynthetic process"/>
    <property type="evidence" value="ECO:0007669"/>
    <property type="project" value="UniProtKB-UniRule"/>
</dbReference>
<comment type="pathway">
    <text evidence="4 5">Amino-acid degradation; L-kynurenine degradation; L-alanine and anthranilate from L-kynurenine: step 1/1.</text>
</comment>
<comment type="catalytic activity">
    <reaction evidence="5">
        <text>3-hydroxy-L-kynurenine + H2O = 3-hydroxyanthranilate + L-alanine + H(+)</text>
        <dbReference type="Rhea" id="RHEA:25143"/>
        <dbReference type="ChEBI" id="CHEBI:15377"/>
        <dbReference type="ChEBI" id="CHEBI:15378"/>
        <dbReference type="ChEBI" id="CHEBI:36559"/>
        <dbReference type="ChEBI" id="CHEBI:57972"/>
        <dbReference type="ChEBI" id="CHEBI:58125"/>
        <dbReference type="EC" id="3.7.1.3"/>
    </reaction>
</comment>
<reference evidence="6 7" key="1">
    <citation type="journal article" date="2004" name="Nature">
        <title>Genome sequence of the ultrasmall unicellular red alga Cyanidioschyzon merolae 10D.</title>
        <authorList>
            <person name="Matsuzaki M."/>
            <person name="Misumi O."/>
            <person name="Shin-i T."/>
            <person name="Maruyama S."/>
            <person name="Takahara M."/>
            <person name="Miyagishima S."/>
            <person name="Mori T."/>
            <person name="Nishida K."/>
            <person name="Yagisawa F."/>
            <person name="Nishida K."/>
            <person name="Yoshida Y."/>
            <person name="Nishimura Y."/>
            <person name="Nakao S."/>
            <person name="Kobayashi T."/>
            <person name="Momoyama Y."/>
            <person name="Higashiyama T."/>
            <person name="Minoda A."/>
            <person name="Sano M."/>
            <person name="Nomoto H."/>
            <person name="Oishi K."/>
            <person name="Hayashi H."/>
            <person name="Ohta F."/>
            <person name="Nishizaka S."/>
            <person name="Haga S."/>
            <person name="Miura S."/>
            <person name="Morishita T."/>
            <person name="Kabeya Y."/>
            <person name="Terasawa K."/>
            <person name="Suzuki Y."/>
            <person name="Ishii Y."/>
            <person name="Asakawa S."/>
            <person name="Takano H."/>
            <person name="Ohta N."/>
            <person name="Kuroiwa H."/>
            <person name="Tanaka K."/>
            <person name="Shimizu N."/>
            <person name="Sugano S."/>
            <person name="Sato N."/>
            <person name="Nozaki H."/>
            <person name="Ogasawara N."/>
            <person name="Kohara Y."/>
            <person name="Kuroiwa T."/>
        </authorList>
    </citation>
    <scope>NUCLEOTIDE SEQUENCE [LARGE SCALE GENOMIC DNA]</scope>
    <source>
        <strain evidence="6 7">10D</strain>
    </source>
</reference>
<dbReference type="Gene3D" id="3.90.1150.10">
    <property type="entry name" value="Aspartate Aminotransferase, domain 1"/>
    <property type="match status" value="1"/>
</dbReference>
<dbReference type="GO" id="GO:0030170">
    <property type="term" value="F:pyridoxal phosphate binding"/>
    <property type="evidence" value="ECO:0007669"/>
    <property type="project" value="UniProtKB-UniRule"/>
</dbReference>
<dbReference type="HOGENOM" id="CLU_003433_4_0_1"/>
<keyword evidence="7" id="KW-1185">Reference proteome</keyword>
<keyword evidence="3 4" id="KW-0663">Pyridoxal phosphate</keyword>
<proteinExistence type="inferred from homology"/>
<dbReference type="GO" id="GO:0097053">
    <property type="term" value="P:L-kynurenine catabolic process"/>
    <property type="evidence" value="ECO:0007669"/>
    <property type="project" value="UniProtKB-UniRule"/>
</dbReference>
<name>M1UPV3_CYAM1</name>
<feature type="binding site" evidence="4">
    <location>
        <position position="157"/>
    </location>
    <ligand>
        <name>pyridoxal 5'-phosphate</name>
        <dbReference type="ChEBI" id="CHEBI:597326"/>
    </ligand>
</feature>
<dbReference type="eggNOG" id="KOG3846">
    <property type="taxonomic scope" value="Eukaryota"/>
</dbReference>
<accession>M1UPV3</accession>
<dbReference type="UniPathway" id="UPA00253">
    <property type="reaction ID" value="UER00329"/>
</dbReference>